<evidence type="ECO:0000256" key="1">
    <source>
        <dbReference type="ARBA" id="ARBA00006521"/>
    </source>
</evidence>
<evidence type="ECO:0000256" key="2">
    <source>
        <dbReference type="ARBA" id="ARBA00019403"/>
    </source>
</evidence>
<evidence type="ECO:0000256" key="3">
    <source>
        <dbReference type="ARBA" id="ARBA00022485"/>
    </source>
</evidence>
<dbReference type="Proteomes" id="UP001277761">
    <property type="component" value="Unassembled WGS sequence"/>
</dbReference>
<evidence type="ECO:0000256" key="5">
    <source>
        <dbReference type="ARBA" id="ARBA00022763"/>
    </source>
</evidence>
<dbReference type="InterPro" id="IPR051536">
    <property type="entry name" value="UDG_Type-4/5"/>
</dbReference>
<dbReference type="RefSeq" id="WP_319952967.1">
    <property type="nucleotide sequence ID" value="NZ_JAXAVX010000001.1"/>
</dbReference>
<evidence type="ECO:0000256" key="4">
    <source>
        <dbReference type="ARBA" id="ARBA00022723"/>
    </source>
</evidence>
<proteinExistence type="inferred from homology"/>
<evidence type="ECO:0000256" key="9">
    <source>
        <dbReference type="ARBA" id="ARBA00023204"/>
    </source>
</evidence>
<keyword evidence="6" id="KW-0378">Hydrolase</keyword>
<evidence type="ECO:0000313" key="11">
    <source>
        <dbReference type="EMBL" id="MDX8150825.1"/>
    </source>
</evidence>
<evidence type="ECO:0000256" key="8">
    <source>
        <dbReference type="ARBA" id="ARBA00023014"/>
    </source>
</evidence>
<dbReference type="SMART" id="SM00986">
    <property type="entry name" value="UDG"/>
    <property type="match status" value="1"/>
</dbReference>
<name>A0ABU4VHB9_9ACTN</name>
<feature type="domain" description="Uracil-DNA glycosylase-like" evidence="10">
    <location>
        <begin position="44"/>
        <end position="204"/>
    </location>
</feature>
<keyword evidence="8" id="KW-0411">Iron-sulfur</keyword>
<dbReference type="Pfam" id="PF03167">
    <property type="entry name" value="UDG"/>
    <property type="match status" value="1"/>
</dbReference>
<dbReference type="NCBIfam" id="TIGR03914">
    <property type="entry name" value="UDG_fam_dom"/>
    <property type="match status" value="1"/>
</dbReference>
<comment type="similarity">
    <text evidence="1">Belongs to the uracil-DNA glycosylase (UDG) superfamily. Type 4 (UDGa) family.</text>
</comment>
<keyword evidence="4" id="KW-0479">Metal-binding</keyword>
<dbReference type="InterPro" id="IPR036895">
    <property type="entry name" value="Uracil-DNA_glycosylase-like_sf"/>
</dbReference>
<dbReference type="CDD" id="cd10030">
    <property type="entry name" value="UDG-F4_TTUDGA_SPO1dp_like"/>
    <property type="match status" value="1"/>
</dbReference>
<dbReference type="SMART" id="SM00987">
    <property type="entry name" value="UreE_C"/>
    <property type="match status" value="1"/>
</dbReference>
<keyword evidence="9" id="KW-0234">DNA repair</keyword>
<evidence type="ECO:0000256" key="7">
    <source>
        <dbReference type="ARBA" id="ARBA00023004"/>
    </source>
</evidence>
<keyword evidence="7" id="KW-0408">Iron</keyword>
<comment type="caution">
    <text evidence="11">The sequence shown here is derived from an EMBL/GenBank/DDBJ whole genome shotgun (WGS) entry which is preliminary data.</text>
</comment>
<dbReference type="SUPFAM" id="SSF52141">
    <property type="entry name" value="Uracil-DNA glycosylase-like"/>
    <property type="match status" value="1"/>
</dbReference>
<dbReference type="InterPro" id="IPR005122">
    <property type="entry name" value="Uracil-DNA_glycosylase-like"/>
</dbReference>
<accession>A0ABU4VHB9</accession>
<gene>
    <name evidence="11" type="ORF">SK069_04395</name>
</gene>
<reference evidence="11 12" key="1">
    <citation type="submission" date="2023-11" db="EMBL/GenBank/DDBJ databases">
        <authorList>
            <person name="Xu M."/>
            <person name="Jiang T."/>
        </authorList>
    </citation>
    <scope>NUCLEOTIDE SEQUENCE [LARGE SCALE GENOMIC DNA]</scope>
    <source>
        <strain evidence="11 12">SD</strain>
    </source>
</reference>
<sequence>MAPSATGDRGPAPVPARPSLAALRRALPDCRACELWEPATQAVPGAGRARARAMLVGEQPGDREDREGRPFVGPAGALLDRALAEAGVDRDAVYVTNAVKHFRFEERGTRRIHQRPGAEHVRACRPWLEAELAVVRPEVLVCLGATASQALLGRGVRVTADRGRWLDSPLADRVTVTVHPSSVLRARGEDERHAAYAALVDDLATVADALG</sequence>
<evidence type="ECO:0000313" key="12">
    <source>
        <dbReference type="Proteomes" id="UP001277761"/>
    </source>
</evidence>
<dbReference type="EMBL" id="JAXAVX010000001">
    <property type="protein sequence ID" value="MDX8150825.1"/>
    <property type="molecule type" value="Genomic_DNA"/>
</dbReference>
<dbReference type="InterPro" id="IPR005273">
    <property type="entry name" value="Ura-DNA_glyco_family4"/>
</dbReference>
<evidence type="ECO:0000256" key="6">
    <source>
        <dbReference type="ARBA" id="ARBA00022801"/>
    </source>
</evidence>
<evidence type="ECO:0000259" key="10">
    <source>
        <dbReference type="SMART" id="SM00986"/>
    </source>
</evidence>
<protein>
    <recommendedName>
        <fullName evidence="2">Type-4 uracil-DNA glycosylase</fullName>
    </recommendedName>
</protein>
<dbReference type="PANTHER" id="PTHR33693">
    <property type="entry name" value="TYPE-5 URACIL-DNA GLYCOSYLASE"/>
    <property type="match status" value="1"/>
</dbReference>
<keyword evidence="5" id="KW-0227">DNA damage</keyword>
<dbReference type="Gene3D" id="3.40.470.10">
    <property type="entry name" value="Uracil-DNA glycosylase-like domain"/>
    <property type="match status" value="1"/>
</dbReference>
<dbReference type="PANTHER" id="PTHR33693:SF9">
    <property type="entry name" value="TYPE-4 URACIL-DNA GLYCOSYLASE"/>
    <property type="match status" value="1"/>
</dbReference>
<keyword evidence="12" id="KW-1185">Reference proteome</keyword>
<organism evidence="11 12">
    <name type="scientific">Patulibacter brassicae</name>
    <dbReference type="NCBI Taxonomy" id="1705717"/>
    <lineage>
        <taxon>Bacteria</taxon>
        <taxon>Bacillati</taxon>
        <taxon>Actinomycetota</taxon>
        <taxon>Thermoleophilia</taxon>
        <taxon>Solirubrobacterales</taxon>
        <taxon>Patulibacteraceae</taxon>
        <taxon>Patulibacter</taxon>
    </lineage>
</organism>
<keyword evidence="3" id="KW-0004">4Fe-4S</keyword>
<dbReference type="NCBIfam" id="TIGR00758">
    <property type="entry name" value="UDG_fam4"/>
    <property type="match status" value="1"/>
</dbReference>